<evidence type="ECO:0000313" key="3">
    <source>
        <dbReference type="Proteomes" id="UP001430172"/>
    </source>
</evidence>
<proteinExistence type="predicted"/>
<evidence type="ECO:0000256" key="1">
    <source>
        <dbReference type="SAM" id="MobiDB-lite"/>
    </source>
</evidence>
<name>A0ABS2CSP2_9MICO</name>
<gene>
    <name evidence="2" type="ORF">JQN70_19025</name>
</gene>
<dbReference type="RefSeq" id="WP_204132966.1">
    <property type="nucleotide sequence ID" value="NZ_JAFDVD010000027.1"/>
</dbReference>
<sequence length="163" mass="16980">MTATAEASLGSRVEPHEAARGEPTASPDWDVLSRLLGSAAQPELEALGERVEGVEAVLFCTADGLNLCTLGVFERDVGRLSALTGSIFSVATALRKAARADAHGLSVHLSAEDSHTILVSVELPGVGSFVLGAHATDVQHGVLLVETRRTAEAITQKLSTADR</sequence>
<comment type="caution">
    <text evidence="2">The sequence shown here is derived from an EMBL/GenBank/DDBJ whole genome shotgun (WGS) entry which is preliminary data.</text>
</comment>
<organism evidence="2 3">
    <name type="scientific">Phycicoccus sonneratiae</name>
    <dbReference type="NCBI Taxonomy" id="2807628"/>
    <lineage>
        <taxon>Bacteria</taxon>
        <taxon>Bacillati</taxon>
        <taxon>Actinomycetota</taxon>
        <taxon>Actinomycetes</taxon>
        <taxon>Micrococcales</taxon>
        <taxon>Intrasporangiaceae</taxon>
        <taxon>Phycicoccus</taxon>
    </lineage>
</organism>
<protein>
    <recommendedName>
        <fullName evidence="4">Roadblock/LAMTOR2 domain-containing protein</fullName>
    </recommendedName>
</protein>
<evidence type="ECO:0008006" key="4">
    <source>
        <dbReference type="Google" id="ProtNLM"/>
    </source>
</evidence>
<dbReference type="Proteomes" id="UP001430172">
    <property type="component" value="Unassembled WGS sequence"/>
</dbReference>
<dbReference type="Gene3D" id="3.30.450.30">
    <property type="entry name" value="Dynein light chain 2a, cytoplasmic"/>
    <property type="match status" value="1"/>
</dbReference>
<reference evidence="2" key="1">
    <citation type="submission" date="2021-02" db="EMBL/GenBank/DDBJ databases">
        <title>Phycicoccus sp. MQZ13P-5T, whole genome shotgun sequence.</title>
        <authorList>
            <person name="Tuo L."/>
        </authorList>
    </citation>
    <scope>NUCLEOTIDE SEQUENCE</scope>
    <source>
        <strain evidence="2">MQZ13P-5</strain>
    </source>
</reference>
<feature type="region of interest" description="Disordered" evidence="1">
    <location>
        <begin position="1"/>
        <end position="26"/>
    </location>
</feature>
<dbReference type="SUPFAM" id="SSF103196">
    <property type="entry name" value="Roadblock/LC7 domain"/>
    <property type="match status" value="1"/>
</dbReference>
<keyword evidence="3" id="KW-1185">Reference proteome</keyword>
<dbReference type="EMBL" id="JAFDVD010000027">
    <property type="protein sequence ID" value="MBM6402493.1"/>
    <property type="molecule type" value="Genomic_DNA"/>
</dbReference>
<evidence type="ECO:0000313" key="2">
    <source>
        <dbReference type="EMBL" id="MBM6402493.1"/>
    </source>
</evidence>
<accession>A0ABS2CSP2</accession>